<gene>
    <name evidence="3" type="ORF">MA16_Dca012523</name>
</gene>
<dbReference type="InterPro" id="IPR043502">
    <property type="entry name" value="DNA/RNA_pol_sf"/>
</dbReference>
<keyword evidence="4" id="KW-1185">Reference proteome</keyword>
<keyword evidence="1" id="KW-1133">Transmembrane helix</keyword>
<evidence type="ECO:0000256" key="1">
    <source>
        <dbReference type="SAM" id="Phobius"/>
    </source>
</evidence>
<name>A0A2I0W543_9ASPA</name>
<feature type="domain" description="Reverse transcriptase" evidence="2">
    <location>
        <begin position="371"/>
        <end position="647"/>
    </location>
</feature>
<dbReference type="PANTHER" id="PTHR31635">
    <property type="entry name" value="REVERSE TRANSCRIPTASE DOMAIN-CONTAINING PROTEIN-RELATED"/>
    <property type="match status" value="1"/>
</dbReference>
<dbReference type="STRING" id="906689.A0A2I0W543"/>
<dbReference type="CDD" id="cd01650">
    <property type="entry name" value="RT_nLTR_like"/>
    <property type="match status" value="1"/>
</dbReference>
<evidence type="ECO:0000259" key="2">
    <source>
        <dbReference type="PROSITE" id="PS50878"/>
    </source>
</evidence>
<dbReference type="SUPFAM" id="SSF56672">
    <property type="entry name" value="DNA/RNA polymerases"/>
    <property type="match status" value="1"/>
</dbReference>
<accession>A0A2I0W543</accession>
<dbReference type="Pfam" id="PF00078">
    <property type="entry name" value="RVT_1"/>
    <property type="match status" value="1"/>
</dbReference>
<reference evidence="3 4" key="2">
    <citation type="journal article" date="2017" name="Nature">
        <title>The Apostasia genome and the evolution of orchids.</title>
        <authorList>
            <person name="Zhang G.Q."/>
            <person name="Liu K.W."/>
            <person name="Li Z."/>
            <person name="Lohaus R."/>
            <person name="Hsiao Y.Y."/>
            <person name="Niu S.C."/>
            <person name="Wang J.Y."/>
            <person name="Lin Y.C."/>
            <person name="Xu Q."/>
            <person name="Chen L.J."/>
            <person name="Yoshida K."/>
            <person name="Fujiwara S."/>
            <person name="Wang Z.W."/>
            <person name="Zhang Y.Q."/>
            <person name="Mitsuda N."/>
            <person name="Wang M."/>
            <person name="Liu G.H."/>
            <person name="Pecoraro L."/>
            <person name="Huang H.X."/>
            <person name="Xiao X.J."/>
            <person name="Lin M."/>
            <person name="Wu X.Y."/>
            <person name="Wu W.L."/>
            <person name="Chen Y.Y."/>
            <person name="Chang S.B."/>
            <person name="Sakamoto S."/>
            <person name="Ohme-Takagi M."/>
            <person name="Yagi M."/>
            <person name="Zeng S.J."/>
            <person name="Shen C.Y."/>
            <person name="Yeh C.M."/>
            <person name="Luo Y.B."/>
            <person name="Tsai W.C."/>
            <person name="Van de Peer Y."/>
            <person name="Liu Z.J."/>
        </authorList>
    </citation>
    <scope>NUCLEOTIDE SEQUENCE [LARGE SCALE GENOMIC DNA]</scope>
    <source>
        <tissue evidence="3">The whole plant</tissue>
    </source>
</reference>
<organism evidence="3 4">
    <name type="scientific">Dendrobium catenatum</name>
    <dbReference type="NCBI Taxonomy" id="906689"/>
    <lineage>
        <taxon>Eukaryota</taxon>
        <taxon>Viridiplantae</taxon>
        <taxon>Streptophyta</taxon>
        <taxon>Embryophyta</taxon>
        <taxon>Tracheophyta</taxon>
        <taxon>Spermatophyta</taxon>
        <taxon>Magnoliopsida</taxon>
        <taxon>Liliopsida</taxon>
        <taxon>Asparagales</taxon>
        <taxon>Orchidaceae</taxon>
        <taxon>Epidendroideae</taxon>
        <taxon>Malaxideae</taxon>
        <taxon>Dendrobiinae</taxon>
        <taxon>Dendrobium</taxon>
    </lineage>
</organism>
<reference evidence="3 4" key="1">
    <citation type="journal article" date="2016" name="Sci. Rep.">
        <title>The Dendrobium catenatum Lindl. genome sequence provides insights into polysaccharide synthase, floral development and adaptive evolution.</title>
        <authorList>
            <person name="Zhang G.Q."/>
            <person name="Xu Q."/>
            <person name="Bian C."/>
            <person name="Tsai W.C."/>
            <person name="Yeh C.M."/>
            <person name="Liu K.W."/>
            <person name="Yoshida K."/>
            <person name="Zhang L.S."/>
            <person name="Chang S.B."/>
            <person name="Chen F."/>
            <person name="Shi Y."/>
            <person name="Su Y.Y."/>
            <person name="Zhang Y.Q."/>
            <person name="Chen L.J."/>
            <person name="Yin Y."/>
            <person name="Lin M."/>
            <person name="Huang H."/>
            <person name="Deng H."/>
            <person name="Wang Z.W."/>
            <person name="Zhu S.L."/>
            <person name="Zhao X."/>
            <person name="Deng C."/>
            <person name="Niu S.C."/>
            <person name="Huang J."/>
            <person name="Wang M."/>
            <person name="Liu G.H."/>
            <person name="Yang H.J."/>
            <person name="Xiao X.J."/>
            <person name="Hsiao Y.Y."/>
            <person name="Wu W.L."/>
            <person name="Chen Y.Y."/>
            <person name="Mitsuda N."/>
            <person name="Ohme-Takagi M."/>
            <person name="Luo Y.B."/>
            <person name="Van de Peer Y."/>
            <person name="Liu Z.J."/>
        </authorList>
    </citation>
    <scope>NUCLEOTIDE SEQUENCE [LARGE SCALE GENOMIC DNA]</scope>
    <source>
        <tissue evidence="3">The whole plant</tissue>
    </source>
</reference>
<evidence type="ECO:0000313" key="3">
    <source>
        <dbReference type="EMBL" id="PKU70770.1"/>
    </source>
</evidence>
<feature type="transmembrane region" description="Helical" evidence="1">
    <location>
        <begin position="20"/>
        <end position="38"/>
    </location>
</feature>
<dbReference type="EMBL" id="KZ502911">
    <property type="protein sequence ID" value="PKU70770.1"/>
    <property type="molecule type" value="Genomic_DNA"/>
</dbReference>
<keyword evidence="1" id="KW-0472">Membrane</keyword>
<dbReference type="Pfam" id="PF13966">
    <property type="entry name" value="zf-RVT"/>
    <property type="match status" value="1"/>
</dbReference>
<protein>
    <submittedName>
        <fullName evidence="3">Ribonuclease H protein</fullName>
    </submittedName>
</protein>
<dbReference type="InterPro" id="IPR026960">
    <property type="entry name" value="RVT-Znf"/>
</dbReference>
<dbReference type="InterPro" id="IPR000477">
    <property type="entry name" value="RT_dom"/>
</dbReference>
<sequence length="1074" mass="121227">MLQILLKSVGLFGIILDSLLRTPLFPGLLWGILTVVGIKMKKPGALFCILASLENFNRCVLTQISRILLLLGTFTHGIINKMLTPYTSNWIGLCQMMLGLMPILALITWWENPLPLCSDHSPILIKDLEVPSKPHRFQFKNYWTNMPGYWDILLNVFLERANGNPLIDFCDKLKCFKTLLKKKECSSSLKIETSLKELTSIQHDILSSLDVDPNNESLNASLKDLNFKIADLSNSWSSWIIQRGKAKWLTRGEDDLNFLYSKIRGRKNLKGIINSTVISNPNGHADIIQHFHNLYNPTPAGQPDLNCFPVGDILPPHLRHILIGPVTVNDIKHDVFSGCSNSSPGPDGFNFHFYKTGWHIIGPHLCRAIQSFSLKGYITRSVKNTAIALIPKSNHAESILDFRPISLCNTLYKIITKILAARLKHIMPQIINTSQAGFINKRISTDNVILGSEILGFFKRCGRSNYMCAKLDIKKAFDSVSREFILLRLAQKGIPQEFIGWIKSCIMDVNFSICLDGALEGFIPSSSGLRQGCPLSPYLFCFAMDAFSNLLDSSLDGDVFEPFKIGDFKISHLLYADDVLVFGKANVNNCNTLTNLLSKFASSSGLVVNTHKSTLIMHPNTPNSNDICAALNIPQSHTKITYLGIPISIKKPSIIDFSPLIDVISNKLSGWKAKLLSFAGRLQFLRYTIWNTIAYWIRGAIIPKSCCKQIDKLASRFLYSGDANAKKLHLISWRNTYKPKVAGGLGVPSLNAIRFANSCSIISRMYNFPSLLANWFFHNYFSPWKPAGCLDSPMWKQICDTALKVKRNFAFKITVGSPISLMWDHWCWGDCLSSLPHVSGLKDLFPLNSNISVIMDGTVWQIPSFISDPILSRILSILIHQDGAVLYWNNGKIGRYSDFLSEFYSNDTVVGWHKVLWHKRAALRFSVFGWLSLVGGLKTADVLIKRCISVNPICCLCYSNVENVSHLYFECDYTHAIIAKLIPALNTFLLRPNLHQIVDFLADGNFILLGKRTFYPLLLWCTVYYIWRERNSRKFGNKFCSSTTTHHLIIKAVSQKIKSWKDGDIYKDILKRMH</sequence>
<keyword evidence="1" id="KW-0812">Transmembrane</keyword>
<dbReference type="Proteomes" id="UP000233837">
    <property type="component" value="Unassembled WGS sequence"/>
</dbReference>
<evidence type="ECO:0000313" key="4">
    <source>
        <dbReference type="Proteomes" id="UP000233837"/>
    </source>
</evidence>
<feature type="transmembrane region" description="Helical" evidence="1">
    <location>
        <begin position="90"/>
        <end position="110"/>
    </location>
</feature>
<proteinExistence type="predicted"/>
<dbReference type="AlphaFoldDB" id="A0A2I0W543"/>
<dbReference type="PROSITE" id="PS50878">
    <property type="entry name" value="RT_POL"/>
    <property type="match status" value="1"/>
</dbReference>
<dbReference type="PANTHER" id="PTHR31635:SF196">
    <property type="entry name" value="REVERSE TRANSCRIPTASE DOMAIN-CONTAINING PROTEIN-RELATED"/>
    <property type="match status" value="1"/>
</dbReference>